<protein>
    <recommendedName>
        <fullName evidence="4">HEAT repeat domain-containing protein</fullName>
    </recommendedName>
</protein>
<dbReference type="STRING" id="1150625.Q75_02135"/>
<dbReference type="InterPro" id="IPR016024">
    <property type="entry name" value="ARM-type_fold"/>
</dbReference>
<proteinExistence type="predicted"/>
<accession>A0A147KBV0</accession>
<keyword evidence="1" id="KW-1133">Transmembrane helix</keyword>
<dbReference type="SUPFAM" id="SSF48371">
    <property type="entry name" value="ARM repeat"/>
    <property type="match status" value="1"/>
</dbReference>
<evidence type="ECO:0000313" key="3">
    <source>
        <dbReference type="Proteomes" id="UP000074108"/>
    </source>
</evidence>
<evidence type="ECO:0000256" key="1">
    <source>
        <dbReference type="SAM" id="Phobius"/>
    </source>
</evidence>
<keyword evidence="1" id="KW-0472">Membrane</keyword>
<dbReference type="AlphaFoldDB" id="A0A147KBV0"/>
<evidence type="ECO:0008006" key="4">
    <source>
        <dbReference type="Google" id="ProtNLM"/>
    </source>
</evidence>
<feature type="transmembrane region" description="Helical" evidence="1">
    <location>
        <begin position="7"/>
        <end position="30"/>
    </location>
</feature>
<gene>
    <name evidence="2" type="ORF">Q75_02135</name>
</gene>
<keyword evidence="1" id="KW-0812">Transmembrane</keyword>
<name>A0A147KBV0_9BACI</name>
<dbReference type="OrthoDB" id="2112914at2"/>
<dbReference type="Proteomes" id="UP000074108">
    <property type="component" value="Unassembled WGS sequence"/>
</dbReference>
<reference evidence="2 3" key="1">
    <citation type="journal article" date="2016" name="Front. Microbiol.">
        <title>Microevolution Analysis of Bacillus coahuilensis Unveils Differences in Phosphorus Acquisition Strategies and Their Regulation.</title>
        <authorList>
            <person name="Gomez-Lunar Z."/>
            <person name="Hernandez-Gonzalez I."/>
            <person name="Rodriguez-Torres M.D."/>
            <person name="Souza V."/>
            <person name="Olmedo-Alvarez G."/>
        </authorList>
    </citation>
    <scope>NUCLEOTIDE SEQUENCE [LARGE SCALE GENOMIC DNA]</scope>
    <source>
        <strain evidence="3">p1.1.43</strain>
    </source>
</reference>
<dbReference type="EMBL" id="LDYG01000007">
    <property type="protein sequence ID" value="KUP08849.1"/>
    <property type="molecule type" value="Genomic_DNA"/>
</dbReference>
<evidence type="ECO:0000313" key="2">
    <source>
        <dbReference type="EMBL" id="KUP08849.1"/>
    </source>
</evidence>
<keyword evidence="3" id="KW-1185">Reference proteome</keyword>
<comment type="caution">
    <text evidence="2">The sequence shown here is derived from an EMBL/GenBank/DDBJ whole genome shotgun (WGS) entry which is preliminary data.</text>
</comment>
<dbReference type="PATRIC" id="fig|1150625.3.peg.454"/>
<sequence>MTFNQEIFYLSLVLFSFLSILFVIFGYLIFTKTRENKNLAKIEQYKEQYQLPLFYYLKEGKPIREIDELDSLQRVAFIELLASFSKTFDGKEIHHQIQLFAKDHFTSFLRSQLFHRRWSYRMNALYWIEEFRMNHMQSSLIHFLTNTKKLSKGEEIQALKTLILSGNSTVIERLYSSQNELSEFEYSMLFQSLNDIQFNEFITAYKDLPEVMKFAIIDSIGVRRETNFVHFLEELTSHEQKEIRIRSLKALASIEHFVEVSRLIAFLESPLWEERLMAIKISEYMRKEEFIPPLLPMKDSSYYVRSQAAQALLRMKNGRELLKMISLTSDDAYARDMAGLWLERSSLA</sequence>
<dbReference type="Gene3D" id="1.25.10.10">
    <property type="entry name" value="Leucine-rich Repeat Variant"/>
    <property type="match status" value="1"/>
</dbReference>
<dbReference type="RefSeq" id="WP_059350199.1">
    <property type="nucleotide sequence ID" value="NZ_LDYG01000007.1"/>
</dbReference>
<organism evidence="2 3">
    <name type="scientific">Bacillus coahuilensis p1.1.43</name>
    <dbReference type="NCBI Taxonomy" id="1150625"/>
    <lineage>
        <taxon>Bacteria</taxon>
        <taxon>Bacillati</taxon>
        <taxon>Bacillota</taxon>
        <taxon>Bacilli</taxon>
        <taxon>Bacillales</taxon>
        <taxon>Bacillaceae</taxon>
        <taxon>Bacillus</taxon>
    </lineage>
</organism>
<dbReference type="InterPro" id="IPR011989">
    <property type="entry name" value="ARM-like"/>
</dbReference>